<protein>
    <recommendedName>
        <fullName evidence="4">DUF222 domain-containing protein</fullName>
    </recommendedName>
</protein>
<evidence type="ECO:0008006" key="4">
    <source>
        <dbReference type="Google" id="ProtNLM"/>
    </source>
</evidence>
<dbReference type="EMBL" id="BAABKG010000001">
    <property type="protein sequence ID" value="GAA5143272.1"/>
    <property type="molecule type" value="Genomic_DNA"/>
</dbReference>
<accession>A0ABP9PF56</accession>
<organism evidence="2 3">
    <name type="scientific">Nocardioides marinquilinus</name>
    <dbReference type="NCBI Taxonomy" id="1210400"/>
    <lineage>
        <taxon>Bacteria</taxon>
        <taxon>Bacillati</taxon>
        <taxon>Actinomycetota</taxon>
        <taxon>Actinomycetes</taxon>
        <taxon>Propionibacteriales</taxon>
        <taxon>Nocardioidaceae</taxon>
        <taxon>Nocardioides</taxon>
    </lineage>
</organism>
<dbReference type="Proteomes" id="UP001500221">
    <property type="component" value="Unassembled WGS sequence"/>
</dbReference>
<evidence type="ECO:0000313" key="2">
    <source>
        <dbReference type="EMBL" id="GAA5143272.1"/>
    </source>
</evidence>
<evidence type="ECO:0000256" key="1">
    <source>
        <dbReference type="SAM" id="MobiDB-lite"/>
    </source>
</evidence>
<name>A0ABP9PF56_9ACTN</name>
<proteinExistence type="predicted"/>
<sequence length="174" mass="18332">MGRSEGAAAFARLRERLVEAGHAEVWSTAGIVAEWLADERDQRRSSDQDETTAKAPTSGDTDRTLMLAGKAVHAARWHDADGGCDDPSGCGASVDDEKAARAVLDVLQDPLIEVDAAVGWSFRVSPIAEGLKAIETRALAVHPRLGAVCGRPMSTDPADDDVCLLAPDHSGNCS</sequence>
<dbReference type="RefSeq" id="WP_345454817.1">
    <property type="nucleotide sequence ID" value="NZ_BAABKG010000001.1"/>
</dbReference>
<gene>
    <name evidence="2" type="ORF">GCM10023340_08300</name>
</gene>
<feature type="region of interest" description="Disordered" evidence="1">
    <location>
        <begin position="39"/>
        <end position="61"/>
    </location>
</feature>
<comment type="caution">
    <text evidence="2">The sequence shown here is derived from an EMBL/GenBank/DDBJ whole genome shotgun (WGS) entry which is preliminary data.</text>
</comment>
<evidence type="ECO:0000313" key="3">
    <source>
        <dbReference type="Proteomes" id="UP001500221"/>
    </source>
</evidence>
<keyword evidence="3" id="KW-1185">Reference proteome</keyword>
<reference evidence="3" key="1">
    <citation type="journal article" date="2019" name="Int. J. Syst. Evol. Microbiol.">
        <title>The Global Catalogue of Microorganisms (GCM) 10K type strain sequencing project: providing services to taxonomists for standard genome sequencing and annotation.</title>
        <authorList>
            <consortium name="The Broad Institute Genomics Platform"/>
            <consortium name="The Broad Institute Genome Sequencing Center for Infectious Disease"/>
            <person name="Wu L."/>
            <person name="Ma J."/>
        </authorList>
    </citation>
    <scope>NUCLEOTIDE SEQUENCE [LARGE SCALE GENOMIC DNA]</scope>
    <source>
        <strain evidence="3">JCM 18459</strain>
    </source>
</reference>